<dbReference type="EMBL" id="CAADEW010000033">
    <property type="protein sequence ID" value="VFJ51921.1"/>
    <property type="molecule type" value="Genomic_DNA"/>
</dbReference>
<evidence type="ECO:0000256" key="2">
    <source>
        <dbReference type="ARBA" id="ARBA00006763"/>
    </source>
</evidence>
<accession>A0A450SG38</accession>
<dbReference type="InterPro" id="IPR031100">
    <property type="entry name" value="LOG_fam"/>
</dbReference>
<dbReference type="EC" id="3.2.2.n1" evidence="3"/>
<dbReference type="GO" id="GO:0009691">
    <property type="term" value="P:cytokinin biosynthetic process"/>
    <property type="evidence" value="ECO:0007669"/>
    <property type="project" value="UniProtKB-UniRule"/>
</dbReference>
<evidence type="ECO:0000256" key="3">
    <source>
        <dbReference type="RuleBase" id="RU363015"/>
    </source>
</evidence>
<protein>
    <recommendedName>
        <fullName evidence="3">Cytokinin riboside 5'-monophosphate phosphoribohydrolase</fullName>
        <ecNumber evidence="3">3.2.2.n1</ecNumber>
    </recommendedName>
</protein>
<keyword evidence="3" id="KW-0203">Cytokinin biosynthesis</keyword>
<gene>
    <name evidence="4" type="ORF">BECKFW1821A_GA0114235_103324</name>
</gene>
<dbReference type="AlphaFoldDB" id="A0A450SG38"/>
<dbReference type="Gene3D" id="3.40.50.450">
    <property type="match status" value="1"/>
</dbReference>
<dbReference type="GO" id="GO:0008714">
    <property type="term" value="F:AMP nucleosidase activity"/>
    <property type="evidence" value="ECO:0007669"/>
    <property type="project" value="UniProtKB-EC"/>
</dbReference>
<sequence>MKRICIFAGSDAGMHEEYSLAAKELAREIVHQDLELVYGAGKLGLMGVLADAVLEQGGNVIGIVPEGLTQKEILHDGLTELRIVSSMHERKAQMEKLASGFISLPGGIGTLEETCEMLTWAQLGMHKKPCGLLNIHGYYDHFISFLDNMVDKEFFRPVHRSLLIVKDNPRQLLDDFKNYRPPDFKRWMRPNRSAP</sequence>
<comment type="similarity">
    <text evidence="2 3">Belongs to the LOG family.</text>
</comment>
<organism evidence="4">
    <name type="scientific">Candidatus Kentrum sp. FW</name>
    <dbReference type="NCBI Taxonomy" id="2126338"/>
    <lineage>
        <taxon>Bacteria</taxon>
        <taxon>Pseudomonadati</taxon>
        <taxon>Pseudomonadota</taxon>
        <taxon>Gammaproteobacteria</taxon>
        <taxon>Candidatus Kentrum</taxon>
    </lineage>
</organism>
<dbReference type="PANTHER" id="PTHR31223">
    <property type="entry name" value="LOG FAMILY PROTEIN YJL055W"/>
    <property type="match status" value="1"/>
</dbReference>
<dbReference type="InterPro" id="IPR005269">
    <property type="entry name" value="LOG"/>
</dbReference>
<proteinExistence type="inferred from homology"/>
<reference evidence="4" key="1">
    <citation type="submission" date="2019-02" db="EMBL/GenBank/DDBJ databases">
        <authorList>
            <person name="Gruber-Vodicka R. H."/>
            <person name="Seah K. B. B."/>
        </authorList>
    </citation>
    <scope>NUCLEOTIDE SEQUENCE</scope>
    <source>
        <strain evidence="4">BECK_BZ15</strain>
    </source>
</reference>
<evidence type="ECO:0000256" key="1">
    <source>
        <dbReference type="ARBA" id="ARBA00000274"/>
    </source>
</evidence>
<evidence type="ECO:0000313" key="4">
    <source>
        <dbReference type="EMBL" id="VFJ51921.1"/>
    </source>
</evidence>
<comment type="catalytic activity">
    <reaction evidence="1">
        <text>AMP + H2O = D-ribose 5-phosphate + adenine</text>
        <dbReference type="Rhea" id="RHEA:20129"/>
        <dbReference type="ChEBI" id="CHEBI:15377"/>
        <dbReference type="ChEBI" id="CHEBI:16708"/>
        <dbReference type="ChEBI" id="CHEBI:78346"/>
        <dbReference type="ChEBI" id="CHEBI:456215"/>
        <dbReference type="EC" id="3.2.2.4"/>
    </reaction>
</comment>
<dbReference type="GO" id="GO:0005829">
    <property type="term" value="C:cytosol"/>
    <property type="evidence" value="ECO:0007669"/>
    <property type="project" value="TreeGrafter"/>
</dbReference>
<dbReference type="SUPFAM" id="SSF102405">
    <property type="entry name" value="MCP/YpsA-like"/>
    <property type="match status" value="1"/>
</dbReference>
<keyword evidence="3" id="KW-0378">Hydrolase</keyword>
<dbReference type="PANTHER" id="PTHR31223:SF70">
    <property type="entry name" value="LOG FAMILY PROTEIN YJL055W"/>
    <property type="match status" value="1"/>
</dbReference>
<dbReference type="NCBIfam" id="TIGR00730">
    <property type="entry name" value="Rossman fold protein, TIGR00730 family"/>
    <property type="match status" value="1"/>
</dbReference>
<dbReference type="Pfam" id="PF03641">
    <property type="entry name" value="Lysine_decarbox"/>
    <property type="match status" value="1"/>
</dbReference>
<name>A0A450SG38_9GAMM</name>